<dbReference type="Pfam" id="PF13960">
    <property type="entry name" value="DUF4218"/>
    <property type="match status" value="1"/>
</dbReference>
<dbReference type="Pfam" id="PF13952">
    <property type="entry name" value="DUF4216"/>
    <property type="match status" value="1"/>
</dbReference>
<reference evidence="4 5" key="1">
    <citation type="submission" date="2019-08" db="EMBL/GenBank/DDBJ databases">
        <title>Draft genome sequences of two oriental melons (Cucumis melo L. var makuwa).</title>
        <authorList>
            <person name="Kwon S.-Y."/>
        </authorList>
    </citation>
    <scope>NUCLEOTIDE SEQUENCE [LARGE SCALE GENOMIC DNA]</scope>
    <source>
        <strain evidence="5">cv. Chang Bougi</strain>
        <tissue evidence="4">Leaf</tissue>
    </source>
</reference>
<dbReference type="PANTHER" id="PTHR48258:SF6">
    <property type="entry name" value="LEUCINE-RICH REPEAT DOMAIN, L DOMAIN-CONTAINING PROTEIN"/>
    <property type="match status" value="1"/>
</dbReference>
<feature type="region of interest" description="Disordered" evidence="1">
    <location>
        <begin position="51"/>
        <end position="100"/>
    </location>
</feature>
<feature type="region of interest" description="Disordered" evidence="1">
    <location>
        <begin position="887"/>
        <end position="918"/>
    </location>
</feature>
<gene>
    <name evidence="4" type="ORF">E5676_scaffold4863G00090</name>
</gene>
<dbReference type="InterPro" id="IPR025312">
    <property type="entry name" value="DUF4216"/>
</dbReference>
<dbReference type="InterPro" id="IPR025452">
    <property type="entry name" value="DUF4218"/>
</dbReference>
<dbReference type="Pfam" id="PF02992">
    <property type="entry name" value="Transposase_21"/>
    <property type="match status" value="1"/>
</dbReference>
<feature type="compositionally biased region" description="Basic and acidic residues" evidence="1">
    <location>
        <begin position="77"/>
        <end position="98"/>
    </location>
</feature>
<comment type="caution">
    <text evidence="4">The sequence shown here is derived from an EMBL/GenBank/DDBJ whole genome shotgun (WGS) entry which is preliminary data.</text>
</comment>
<dbReference type="PANTHER" id="PTHR48258">
    <property type="entry name" value="DUF4218 DOMAIN-CONTAINING PROTEIN-RELATED"/>
    <property type="match status" value="1"/>
</dbReference>
<accession>A0A5D3C1Y4</accession>
<name>A0A5D3C1Y4_CUCMM</name>
<dbReference type="AlphaFoldDB" id="A0A5D3C1Y4"/>
<evidence type="ECO:0000313" key="4">
    <source>
        <dbReference type="EMBL" id="TYK05837.1"/>
    </source>
</evidence>
<dbReference type="Proteomes" id="UP000321947">
    <property type="component" value="Unassembled WGS sequence"/>
</dbReference>
<organism evidence="4 5">
    <name type="scientific">Cucumis melo var. makuwa</name>
    <name type="common">Oriental melon</name>
    <dbReference type="NCBI Taxonomy" id="1194695"/>
    <lineage>
        <taxon>Eukaryota</taxon>
        <taxon>Viridiplantae</taxon>
        <taxon>Streptophyta</taxon>
        <taxon>Embryophyta</taxon>
        <taxon>Tracheophyta</taxon>
        <taxon>Spermatophyta</taxon>
        <taxon>Magnoliopsida</taxon>
        <taxon>eudicotyledons</taxon>
        <taxon>Gunneridae</taxon>
        <taxon>Pentapetalae</taxon>
        <taxon>rosids</taxon>
        <taxon>fabids</taxon>
        <taxon>Cucurbitales</taxon>
        <taxon>Cucurbitaceae</taxon>
        <taxon>Benincaseae</taxon>
        <taxon>Cucumis</taxon>
    </lineage>
</organism>
<proteinExistence type="predicted"/>
<feature type="region of interest" description="Disordered" evidence="1">
    <location>
        <begin position="759"/>
        <end position="781"/>
    </location>
</feature>
<sequence>METPFNYKSKIKLVQLLYNDPPSSFNTTRKWSIPDAKKDVGIKNVGNKGFPNAVNNASGDASGKQSFPTHLSRRTTKATETERGKERRSRDRRRDFRRPSAVVPLPSVAALPRCYPSPSSTTLEWVYHGESLSYRGTENFEEGTSSKSLSYRGTENFEEGTSSNLFNEGTSSTQFNEEGDIFGMLNDLAAPIEHEEEIEEFRFEDEMTMNVGLMHVKVLNGWSNKSFDMLLELLRAAFPMCNSTIPSSFYEAKRKLRHLGLGYETIHACKYDCVLYWKEFVDLQNCPTCGEARYKEWSADMRWHRDKRVETDDVLRHPADAEGWKHFDSKFSDFVSNPRNVHLGLASDGFNPFGQMSTSKIDVYLQPLIEELKDLWTLKQYVRNKARLEGSIAEGYVMNESSTFCSRYLRGIETQFTTDERNDDTIVENEVICDFEIFKQKVRTLGASSVRAISEEEKRLFHWYILNSADKISEYRKKHLRLQRRHAQNSMDLYKIHEPAFPEWFRAQVLELRQSANLSDDFFSLAMRPSFDVRCYNGCIVGGVRFHTIELDSRRTTQNSGIMVIGESDASRTGDNNFYGVLDEVVHVQYPLGRNVWLFKCRWYDTDENKSQRTHIEVGYKSLNTSRFWYAEEPVILATQAHQVFYLDDPKNGSNWKVVQVIQNKRIWDVPEVEDIQNDHINILEVVVSHQVDDHIEDDTLCRNDVDPTIVETPIVRHVTDDFIDDVDEHFHYVISTIKFMKTDNMFLQFEDDLDNIAGGSSSVDDNTGSSSQQTTLTPRRRAQSRLLELKRYVAINGYISMTIAPGAEKPISPYAVRFSQAIGVFVEHQMLTTFKEFRADCQTFQKAAEDAHNQMLELQSQPTPEGSQPLSEDEICDQVLGRRPGYSKGLGWGPKPKARRTASASSSSTSCSQSTQKEIELQAKLHEALERIEVQDRNHQALASQVKAMKKMIEELTRAEQGPPHDL</sequence>
<evidence type="ECO:0000259" key="3">
    <source>
        <dbReference type="Pfam" id="PF13960"/>
    </source>
</evidence>
<feature type="compositionally biased region" description="Polar residues" evidence="1">
    <location>
        <begin position="53"/>
        <end position="69"/>
    </location>
</feature>
<feature type="domain" description="DUF4218" evidence="3">
    <location>
        <begin position="374"/>
        <end position="422"/>
    </location>
</feature>
<feature type="compositionally biased region" description="Low complexity" evidence="1">
    <location>
        <begin position="759"/>
        <end position="772"/>
    </location>
</feature>
<evidence type="ECO:0008006" key="6">
    <source>
        <dbReference type="Google" id="ProtNLM"/>
    </source>
</evidence>
<dbReference type="InterPro" id="IPR004242">
    <property type="entry name" value="Transposase_21"/>
</dbReference>
<feature type="compositionally biased region" description="Low complexity" evidence="1">
    <location>
        <begin position="902"/>
        <end position="917"/>
    </location>
</feature>
<feature type="domain" description="DUF4216" evidence="2">
    <location>
        <begin position="588"/>
        <end position="659"/>
    </location>
</feature>
<evidence type="ECO:0000259" key="2">
    <source>
        <dbReference type="Pfam" id="PF13952"/>
    </source>
</evidence>
<evidence type="ECO:0000313" key="5">
    <source>
        <dbReference type="Proteomes" id="UP000321947"/>
    </source>
</evidence>
<protein>
    <recommendedName>
        <fullName evidence="6">CACTA en-spm transposon protein</fullName>
    </recommendedName>
</protein>
<evidence type="ECO:0000256" key="1">
    <source>
        <dbReference type="SAM" id="MobiDB-lite"/>
    </source>
</evidence>
<dbReference type="EMBL" id="SSTD01013767">
    <property type="protein sequence ID" value="TYK05837.1"/>
    <property type="molecule type" value="Genomic_DNA"/>
</dbReference>